<reference evidence="3" key="3">
    <citation type="submission" date="2023-03" db="EMBL/GenBank/DDBJ databases">
        <authorList>
            <person name="Zajac M."/>
            <person name="Kwit R."/>
            <person name="Wasyl D."/>
        </authorList>
    </citation>
    <scope>NUCLEOTIDE SEQUENCE</scope>
    <source>
        <strain evidence="3">691B_2</strain>
    </source>
</reference>
<dbReference type="EMBL" id="JAREWH010000007">
    <property type="protein sequence ID" value="MDN3192543.1"/>
    <property type="molecule type" value="Genomic_DNA"/>
</dbReference>
<dbReference type="GO" id="GO:0003677">
    <property type="term" value="F:DNA binding"/>
    <property type="evidence" value="ECO:0007669"/>
    <property type="project" value="UniProtKB-KW"/>
</dbReference>
<dbReference type="Gene3D" id="1.10.260.40">
    <property type="entry name" value="lambda repressor-like DNA-binding domains"/>
    <property type="match status" value="1"/>
</dbReference>
<dbReference type="AlphaFoldDB" id="A0A4U5HG47"/>
<dbReference type="Proteomes" id="UP001173174">
    <property type="component" value="Unassembled WGS sequence"/>
</dbReference>
<evidence type="ECO:0000256" key="1">
    <source>
        <dbReference type="ARBA" id="ARBA00023125"/>
    </source>
</evidence>
<proteinExistence type="predicted"/>
<comment type="caution">
    <text evidence="4">The sequence shown here is derived from an EMBL/GenBank/DDBJ whole genome shotgun (WGS) entry which is preliminary data.</text>
</comment>
<dbReference type="SMART" id="SM00530">
    <property type="entry name" value="HTH_XRE"/>
    <property type="match status" value="1"/>
</dbReference>
<evidence type="ECO:0000259" key="2">
    <source>
        <dbReference type="PROSITE" id="PS50943"/>
    </source>
</evidence>
<dbReference type="RefSeq" id="WP_002363332.1">
    <property type="nucleotide sequence ID" value="NZ_AP027297.1"/>
</dbReference>
<feature type="domain" description="HTH cro/C1-type" evidence="2">
    <location>
        <begin position="7"/>
        <end position="59"/>
    </location>
</feature>
<dbReference type="GeneID" id="60893309"/>
<dbReference type="InterPro" id="IPR001387">
    <property type="entry name" value="Cro/C1-type_HTH"/>
</dbReference>
<dbReference type="PANTHER" id="PTHR46558:SF11">
    <property type="entry name" value="HTH-TYPE TRANSCRIPTIONAL REGULATOR XRE"/>
    <property type="match status" value="1"/>
</dbReference>
<gene>
    <name evidence="4" type="ORF">EY666_07615</name>
    <name evidence="3" type="ORF">P0E79_08625</name>
</gene>
<reference evidence="4 5" key="1">
    <citation type="submission" date="2019-02" db="EMBL/GenBank/DDBJ databases">
        <title>Bacteria dissemination in different level of health care in South Africa: the effectiveness of infections prevention and control.</title>
        <authorList>
            <person name="Shobo C."/>
            <person name="Amoako D.G."/>
            <person name="Allam M."/>
            <person name="Ismail A."/>
            <person name="Bester L.A."/>
            <person name="Essack S.Y."/>
        </authorList>
    </citation>
    <scope>NUCLEOTIDE SEQUENCE [LARGE SCALE GENOMIC DNA]</scope>
    <source>
        <strain evidence="4 5">2SIL2</strain>
    </source>
</reference>
<evidence type="ECO:0000313" key="3">
    <source>
        <dbReference type="EMBL" id="MDN3192543.1"/>
    </source>
</evidence>
<accession>A0A4U5HG47</accession>
<dbReference type="EMBL" id="SIYF01000165">
    <property type="protein sequence ID" value="TKK86677.1"/>
    <property type="molecule type" value="Genomic_DNA"/>
</dbReference>
<dbReference type="PANTHER" id="PTHR46558">
    <property type="entry name" value="TRACRIPTIONAL REGULATORY PROTEIN-RELATED-RELATED"/>
    <property type="match status" value="1"/>
</dbReference>
<dbReference type="Pfam" id="PF01381">
    <property type="entry name" value="HTH_3"/>
    <property type="match status" value="1"/>
</dbReference>
<reference evidence="3" key="2">
    <citation type="journal article" date="2023" name="Pathogens">
        <title>Prevalence of Enterococcus spp. and the Whole-Genome Characteristics of Enterococcus faecium and Enterococcus faecalis Strains Isolated from Free-Living Birds in Poland.</title>
        <authorList>
            <person name="Kwit R."/>
            <person name="Zajac M."/>
            <person name="Smialowska-Weglinska A."/>
            <person name="Skarzynska M."/>
            <person name="Bomba A."/>
            <person name="Lalak A."/>
            <person name="Skrzypiec E."/>
            <person name="Wojdat D."/>
            <person name="Koza W."/>
            <person name="Mikos-Wojewoda E."/>
            <person name="Pasim P."/>
            <person name="Skora M."/>
            <person name="Polak M."/>
            <person name="Wiacek J."/>
            <person name="Wasyl D."/>
        </authorList>
    </citation>
    <scope>NUCLEOTIDE SEQUENCE</scope>
    <source>
        <strain evidence="3">691B_2</strain>
    </source>
</reference>
<sequence length="141" mass="16204">MNTKDRIKQLAAQRKITIAELERKLHIANGTIGKWDKQNPSIEPLKKLADYFGVTTDYLLGRTDTLEFNKKDEKDVQLILEDLINGLSNENSLAFLKNGGVEIDEEDAELLRDSLERTVRRSKILAKEKFTPKKYRSNKAE</sequence>
<dbReference type="PROSITE" id="PS50943">
    <property type="entry name" value="HTH_CROC1"/>
    <property type="match status" value="1"/>
</dbReference>
<dbReference type="SUPFAM" id="SSF47413">
    <property type="entry name" value="lambda repressor-like DNA-binding domains"/>
    <property type="match status" value="1"/>
</dbReference>
<dbReference type="Proteomes" id="UP000305511">
    <property type="component" value="Unassembled WGS sequence"/>
</dbReference>
<name>A0A4U5HG47_ENTFL</name>
<evidence type="ECO:0000313" key="5">
    <source>
        <dbReference type="Proteomes" id="UP000305511"/>
    </source>
</evidence>
<keyword evidence="1" id="KW-0238">DNA-binding</keyword>
<dbReference type="InterPro" id="IPR010982">
    <property type="entry name" value="Lambda_DNA-bd_dom_sf"/>
</dbReference>
<evidence type="ECO:0000313" key="4">
    <source>
        <dbReference type="EMBL" id="TKK86677.1"/>
    </source>
</evidence>
<organism evidence="4 5">
    <name type="scientific">Enterococcus faecalis</name>
    <name type="common">Streptococcus faecalis</name>
    <dbReference type="NCBI Taxonomy" id="1351"/>
    <lineage>
        <taxon>Bacteria</taxon>
        <taxon>Bacillati</taxon>
        <taxon>Bacillota</taxon>
        <taxon>Bacilli</taxon>
        <taxon>Lactobacillales</taxon>
        <taxon>Enterococcaceae</taxon>
        <taxon>Enterococcus</taxon>
    </lineage>
</organism>
<dbReference type="CDD" id="cd00093">
    <property type="entry name" value="HTH_XRE"/>
    <property type="match status" value="1"/>
</dbReference>
<protein>
    <submittedName>
        <fullName evidence="3">Helix-turn-helix transcriptional regulator</fullName>
    </submittedName>
    <submittedName>
        <fullName evidence="4">XRE family transcriptional regulator</fullName>
    </submittedName>
</protein>